<sequence>MAAAVKESRPFVKSVMAFGDCAIVVTGKHELRSIILTKNEVTQTRFGALRHNECVGKKFGSKISTSRGHVHLLHIDPVLWAGSLPHRTQIIYPPDASLIVGGLDLSPGMRVFEAGTGSGSLTHFLAQAVWPNGHVNSFEFHSGRVESAAKEIEAHSLSSIVSVAHRDVCSEGFPEFGEKENSDGVDAVVLDLPQPWLVIPRLSKVYRPKCGGRLCSFSPCIEQVQRTCTSLREHGFIHLRTVECLQRNYDVVRAFLNVPNMGQIGATSDNGSDSSNPWINRTLLPPPCAAVTAQKRLVSAAAPELNSDSESEPSRKQPRLESLEKATKDKRKCGKESDVGDESMFRWEALLESQMSGHKGYLTFASWLPRASAVVTSQTESGEEGCEEKNTHPAKSDA</sequence>
<dbReference type="InterPro" id="IPR049470">
    <property type="entry name" value="TRM61_C"/>
</dbReference>
<evidence type="ECO:0000313" key="12">
    <source>
        <dbReference type="EMBL" id="CAL5132850.1"/>
    </source>
</evidence>
<dbReference type="GO" id="GO:0031515">
    <property type="term" value="C:tRNA (m1A) methyltransferase complex"/>
    <property type="evidence" value="ECO:0007669"/>
    <property type="project" value="UniProtKB-UniRule"/>
</dbReference>
<dbReference type="Gene3D" id="3.10.330.20">
    <property type="match status" value="1"/>
</dbReference>
<dbReference type="InterPro" id="IPR014816">
    <property type="entry name" value="tRNA_MeTrfase_Gcd14"/>
</dbReference>
<keyword evidence="6 8" id="KW-0539">Nucleus</keyword>
<dbReference type="AlphaFoldDB" id="A0AAV2T7W3"/>
<comment type="function">
    <text evidence="8">Catalytic subunit of tRNA (adenine-N(1)-)-methyltransferase, which catalyzes the formation of N(1)-methyladenine at position 58 (m1A58) in initiator methionyl-tRNA.</text>
</comment>
<evidence type="ECO:0000256" key="9">
    <source>
        <dbReference type="PIRSR" id="PIRSR017269-1"/>
    </source>
</evidence>
<dbReference type="PANTHER" id="PTHR12133">
    <property type="entry name" value="TRNA (ADENINE(58)-N(1))-METHYLTRANSFERASE"/>
    <property type="match status" value="1"/>
</dbReference>
<comment type="catalytic activity">
    <reaction evidence="8">
        <text>adenosine(58) in tRNA + S-adenosyl-L-methionine = N(1)-methyladenosine(58) in tRNA + S-adenosyl-L-homocysteine + H(+)</text>
        <dbReference type="Rhea" id="RHEA:43152"/>
        <dbReference type="Rhea" id="RHEA-COMP:10365"/>
        <dbReference type="Rhea" id="RHEA-COMP:10366"/>
        <dbReference type="ChEBI" id="CHEBI:15378"/>
        <dbReference type="ChEBI" id="CHEBI:57856"/>
        <dbReference type="ChEBI" id="CHEBI:59789"/>
        <dbReference type="ChEBI" id="CHEBI:74411"/>
        <dbReference type="ChEBI" id="CHEBI:74491"/>
        <dbReference type="EC" id="2.1.1.220"/>
    </reaction>
</comment>
<feature type="binding site" evidence="9">
    <location>
        <position position="139"/>
    </location>
    <ligand>
        <name>S-adenosyl-L-methionine</name>
        <dbReference type="ChEBI" id="CHEBI:59789"/>
    </ligand>
</feature>
<evidence type="ECO:0000256" key="6">
    <source>
        <dbReference type="ARBA" id="ARBA00023242"/>
    </source>
</evidence>
<keyword evidence="5 8" id="KW-0819">tRNA processing</keyword>
<proteinExistence type="inferred from homology"/>
<evidence type="ECO:0000256" key="3">
    <source>
        <dbReference type="ARBA" id="ARBA00022679"/>
    </source>
</evidence>
<evidence type="ECO:0000313" key="13">
    <source>
        <dbReference type="Proteomes" id="UP001497525"/>
    </source>
</evidence>
<evidence type="ECO:0000256" key="7">
    <source>
        <dbReference type="ARBA" id="ARBA00048481"/>
    </source>
</evidence>
<keyword evidence="3 8" id="KW-0808">Transferase</keyword>
<evidence type="ECO:0000259" key="11">
    <source>
        <dbReference type="Pfam" id="PF08704"/>
    </source>
</evidence>
<dbReference type="SUPFAM" id="SSF53335">
    <property type="entry name" value="S-adenosyl-L-methionine-dependent methyltransferases"/>
    <property type="match status" value="1"/>
</dbReference>
<evidence type="ECO:0000256" key="5">
    <source>
        <dbReference type="ARBA" id="ARBA00022694"/>
    </source>
</evidence>
<comment type="similarity">
    <text evidence="8">Belongs to the class I-like SAM-binding methyltransferase superfamily. TRM61 family.</text>
</comment>
<gene>
    <name evidence="12" type="ORF">CDAUBV1_LOCUS5685</name>
</gene>
<dbReference type="Pfam" id="PF08704">
    <property type="entry name" value="GCD14"/>
    <property type="match status" value="1"/>
</dbReference>
<protein>
    <recommendedName>
        <fullName evidence="8">tRNA (adenine(58)-N(1))-methyltransferase catalytic subunit TRMT61A</fullName>
        <ecNumber evidence="8">2.1.1.220</ecNumber>
    </recommendedName>
</protein>
<dbReference type="Proteomes" id="UP001497525">
    <property type="component" value="Unassembled WGS sequence"/>
</dbReference>
<comment type="subcellular location">
    <subcellularLocation>
        <location evidence="1 8">Nucleus</location>
    </subcellularLocation>
</comment>
<feature type="region of interest" description="Disordered" evidence="10">
    <location>
        <begin position="301"/>
        <end position="338"/>
    </location>
</feature>
<accession>A0AAV2T7W3</accession>
<dbReference type="CDD" id="cd02440">
    <property type="entry name" value="AdoMet_MTases"/>
    <property type="match status" value="1"/>
</dbReference>
<dbReference type="PIRSF" id="PIRSF017269">
    <property type="entry name" value="GCD14"/>
    <property type="match status" value="1"/>
</dbReference>
<organism evidence="12 13">
    <name type="scientific">Calicophoron daubneyi</name>
    <name type="common">Rumen fluke</name>
    <name type="synonym">Paramphistomum daubneyi</name>
    <dbReference type="NCBI Taxonomy" id="300641"/>
    <lineage>
        <taxon>Eukaryota</taxon>
        <taxon>Metazoa</taxon>
        <taxon>Spiralia</taxon>
        <taxon>Lophotrochozoa</taxon>
        <taxon>Platyhelminthes</taxon>
        <taxon>Trematoda</taxon>
        <taxon>Digenea</taxon>
        <taxon>Plagiorchiida</taxon>
        <taxon>Pronocephalata</taxon>
        <taxon>Paramphistomoidea</taxon>
        <taxon>Paramphistomidae</taxon>
        <taxon>Calicophoron</taxon>
    </lineage>
</organism>
<dbReference type="PANTHER" id="PTHR12133:SF2">
    <property type="entry name" value="TRNA (ADENINE(58)-N(1))-METHYLTRANSFERASE CATALYTIC SUBUNIT TRMT61A"/>
    <property type="match status" value="1"/>
</dbReference>
<dbReference type="GO" id="GO:0005634">
    <property type="term" value="C:nucleus"/>
    <property type="evidence" value="ECO:0007669"/>
    <property type="project" value="UniProtKB-SubCell"/>
</dbReference>
<comment type="catalytic activity">
    <reaction evidence="7">
        <text>an adenosine in mRNA + S-adenosyl-L-methionine = an N(1)-methyladenosine in mRNA + S-adenosyl-L-homocysteine + H(+)</text>
        <dbReference type="Rhea" id="RHEA:55392"/>
        <dbReference type="Rhea" id="RHEA-COMP:12414"/>
        <dbReference type="Rhea" id="RHEA-COMP:12415"/>
        <dbReference type="ChEBI" id="CHEBI:15378"/>
        <dbReference type="ChEBI" id="CHEBI:57856"/>
        <dbReference type="ChEBI" id="CHEBI:59789"/>
        <dbReference type="ChEBI" id="CHEBI:74411"/>
        <dbReference type="ChEBI" id="CHEBI:74491"/>
    </reaction>
</comment>
<feature type="compositionally biased region" description="Basic and acidic residues" evidence="10">
    <location>
        <begin position="387"/>
        <end position="398"/>
    </location>
</feature>
<name>A0AAV2T7W3_CALDB</name>
<reference evidence="12" key="1">
    <citation type="submission" date="2024-06" db="EMBL/GenBank/DDBJ databases">
        <authorList>
            <person name="Liu X."/>
            <person name="Lenzi L."/>
            <person name="Haldenby T S."/>
            <person name="Uol C."/>
        </authorList>
    </citation>
    <scope>NUCLEOTIDE SEQUENCE</scope>
</reference>
<evidence type="ECO:0000256" key="4">
    <source>
        <dbReference type="ARBA" id="ARBA00022691"/>
    </source>
</evidence>
<dbReference type="Gene3D" id="3.40.50.150">
    <property type="entry name" value="Vaccinia Virus protein VP39"/>
    <property type="match status" value="1"/>
</dbReference>
<dbReference type="GO" id="GO:0160107">
    <property type="term" value="F:tRNA (adenine(58)-N1)-methyltransferase activity"/>
    <property type="evidence" value="ECO:0007669"/>
    <property type="project" value="UniProtKB-EC"/>
</dbReference>
<feature type="binding site" evidence="9">
    <location>
        <position position="191"/>
    </location>
    <ligand>
        <name>S-adenosyl-L-methionine</name>
        <dbReference type="ChEBI" id="CHEBI:59789"/>
    </ligand>
</feature>
<dbReference type="PROSITE" id="PS51620">
    <property type="entry name" value="SAM_TRM61"/>
    <property type="match status" value="1"/>
</dbReference>
<evidence type="ECO:0000256" key="10">
    <source>
        <dbReference type="SAM" id="MobiDB-lite"/>
    </source>
</evidence>
<keyword evidence="2 8" id="KW-0489">Methyltransferase</keyword>
<evidence type="ECO:0000256" key="8">
    <source>
        <dbReference type="PIRNR" id="PIRNR017269"/>
    </source>
</evidence>
<feature type="domain" description="tRNA (adenine(58)-N(1))-methyltransferase catalytic subunit TRM61 C-terminal" evidence="11">
    <location>
        <begin position="68"/>
        <end position="267"/>
    </location>
</feature>
<dbReference type="InterPro" id="IPR029063">
    <property type="entry name" value="SAM-dependent_MTases_sf"/>
</dbReference>
<feature type="compositionally biased region" description="Basic and acidic residues" evidence="10">
    <location>
        <begin position="312"/>
        <end position="327"/>
    </location>
</feature>
<dbReference type="EMBL" id="CAXLJL010000145">
    <property type="protein sequence ID" value="CAL5132850.1"/>
    <property type="molecule type" value="Genomic_DNA"/>
</dbReference>
<feature type="region of interest" description="Disordered" evidence="10">
    <location>
        <begin position="374"/>
        <end position="398"/>
    </location>
</feature>
<dbReference type="EC" id="2.1.1.220" evidence="8"/>
<comment type="caution">
    <text evidence="12">The sequence shown here is derived from an EMBL/GenBank/DDBJ whole genome shotgun (WGS) entry which is preliminary data.</text>
</comment>
<keyword evidence="4 8" id="KW-0949">S-adenosyl-L-methionine</keyword>
<dbReference type="GO" id="GO:0030488">
    <property type="term" value="P:tRNA methylation"/>
    <property type="evidence" value="ECO:0007669"/>
    <property type="project" value="InterPro"/>
</dbReference>
<evidence type="ECO:0000256" key="2">
    <source>
        <dbReference type="ARBA" id="ARBA00022603"/>
    </source>
</evidence>
<feature type="binding site" evidence="9">
    <location>
        <begin position="118"/>
        <end position="121"/>
    </location>
    <ligand>
        <name>S-adenosyl-L-methionine</name>
        <dbReference type="ChEBI" id="CHEBI:59789"/>
    </ligand>
</feature>
<evidence type="ECO:0000256" key="1">
    <source>
        <dbReference type="ARBA" id="ARBA00004123"/>
    </source>
</evidence>